<dbReference type="KEGG" id="dmm:dnm_053990"/>
<name>A0A975BQI5_9BACT</name>
<feature type="transmembrane region" description="Helical" evidence="7">
    <location>
        <begin position="221"/>
        <end position="238"/>
    </location>
</feature>
<protein>
    <submittedName>
        <fullName evidence="9">Carbon starvation protein, CstA-like</fullName>
    </submittedName>
</protein>
<dbReference type="PANTHER" id="PTHR30252:SF0">
    <property type="entry name" value="PEPTIDE TRANSPORTER CSTA"/>
    <property type="match status" value="1"/>
</dbReference>
<evidence type="ECO:0000313" key="9">
    <source>
        <dbReference type="EMBL" id="QTA89349.1"/>
    </source>
</evidence>
<keyword evidence="4 7" id="KW-0812">Transmembrane</keyword>
<feature type="transmembrane region" description="Helical" evidence="7">
    <location>
        <begin position="328"/>
        <end position="354"/>
    </location>
</feature>
<keyword evidence="6 7" id="KW-0472">Membrane</keyword>
<feature type="transmembrane region" description="Helical" evidence="7">
    <location>
        <begin position="478"/>
        <end position="499"/>
    </location>
</feature>
<keyword evidence="3" id="KW-1003">Cell membrane</keyword>
<dbReference type="PANTHER" id="PTHR30252">
    <property type="entry name" value="INNER MEMBRANE PEPTIDE TRANSPORTER"/>
    <property type="match status" value="1"/>
</dbReference>
<feature type="transmembrane region" description="Helical" evidence="7">
    <location>
        <begin position="450"/>
        <end position="466"/>
    </location>
</feature>
<evidence type="ECO:0000256" key="3">
    <source>
        <dbReference type="ARBA" id="ARBA00022475"/>
    </source>
</evidence>
<evidence type="ECO:0000256" key="1">
    <source>
        <dbReference type="ARBA" id="ARBA00004651"/>
    </source>
</evidence>
<sequence>MNSLVLALLVMIGYIIAYHTYGKFMARKIFQINPDAICPSKALQDNHDFVPTKKEMLFGHHFTSIAGLGPIVGPAIAVIWGWIPAMIWIFVGSIFFGAVHDFSSLIISMRAEGRSIGDVASDIVNKRVRTLFLLIIFFELWLVIAVFALIIGLLFNMYPIAVIPVWFEIPIAIYLGHLFYKKGVDILWPSIAAVFVMYITVAIGAYLPIDLQAIFGMSKQASIIFWILMVLIIDAWLASSLPVQTLLQPRDFINSHQLVIAMFLLGLGVVVAHPAIVAPAVNASPKGAPALLPFLFVVLACGAISGFHSVVSSGTSSKQCDSETNSLFIGYGSMLWEGFLATLAVIAVAAGIGLGMPCGGETLFGAEAFNCHYIDWQAAQGLGSKLGAFVQGSANMIESYGIPAKIALSVMAVFIVSFAATTVDTATRIQRYVIVELANAYNFKPLKKRQAGTAFAVISAGILAFYDGSGKGALKLWPLFGSVNQLLAGLALLVATIYLAKRRVKIAYTGIPMIFMIFITGWAMILNIQKFFSSSNWLLFIIGVLVFILEIWMIIESVIVLKDVYGKSEEEKFVTATSGIDN</sequence>
<feature type="domain" description="CstA N-terminal" evidence="8">
    <location>
        <begin position="2"/>
        <end position="349"/>
    </location>
</feature>
<evidence type="ECO:0000313" key="10">
    <source>
        <dbReference type="Proteomes" id="UP000663722"/>
    </source>
</evidence>
<dbReference type="GO" id="GO:0005886">
    <property type="term" value="C:plasma membrane"/>
    <property type="evidence" value="ECO:0007669"/>
    <property type="project" value="UniProtKB-SubCell"/>
</dbReference>
<reference evidence="9" key="1">
    <citation type="journal article" date="2021" name="Microb. Physiol.">
        <title>Proteogenomic Insights into the Physiology of Marine, Sulfate-Reducing, Filamentous Desulfonema limicola and Desulfonema magnum.</title>
        <authorList>
            <person name="Schnaars V."/>
            <person name="Wohlbrand L."/>
            <person name="Scheve S."/>
            <person name="Hinrichs C."/>
            <person name="Reinhardt R."/>
            <person name="Rabus R."/>
        </authorList>
    </citation>
    <scope>NUCLEOTIDE SEQUENCE</scope>
    <source>
        <strain evidence="9">4be13</strain>
    </source>
</reference>
<feature type="transmembrane region" description="Helical" evidence="7">
    <location>
        <begin position="161"/>
        <end position="180"/>
    </location>
</feature>
<gene>
    <name evidence="9" type="ORF">dnm_053990</name>
</gene>
<feature type="transmembrane region" description="Helical" evidence="7">
    <location>
        <begin position="62"/>
        <end position="83"/>
    </location>
</feature>
<dbReference type="Pfam" id="PF02554">
    <property type="entry name" value="CstA"/>
    <property type="match status" value="2"/>
</dbReference>
<feature type="transmembrane region" description="Helical" evidence="7">
    <location>
        <begin position="506"/>
        <end position="525"/>
    </location>
</feature>
<evidence type="ECO:0000256" key="2">
    <source>
        <dbReference type="ARBA" id="ARBA00007755"/>
    </source>
</evidence>
<dbReference type="GO" id="GO:0009267">
    <property type="term" value="P:cellular response to starvation"/>
    <property type="evidence" value="ECO:0007669"/>
    <property type="project" value="InterPro"/>
</dbReference>
<keyword evidence="10" id="KW-1185">Reference proteome</keyword>
<evidence type="ECO:0000256" key="6">
    <source>
        <dbReference type="ARBA" id="ARBA00023136"/>
    </source>
</evidence>
<keyword evidence="5 7" id="KW-1133">Transmembrane helix</keyword>
<feature type="transmembrane region" description="Helical" evidence="7">
    <location>
        <begin position="6"/>
        <end position="22"/>
    </location>
</feature>
<organism evidence="9 10">
    <name type="scientific">Desulfonema magnum</name>
    <dbReference type="NCBI Taxonomy" id="45655"/>
    <lineage>
        <taxon>Bacteria</taxon>
        <taxon>Pseudomonadati</taxon>
        <taxon>Thermodesulfobacteriota</taxon>
        <taxon>Desulfobacteria</taxon>
        <taxon>Desulfobacterales</taxon>
        <taxon>Desulfococcaceae</taxon>
        <taxon>Desulfonema</taxon>
    </lineage>
</organism>
<feature type="domain" description="CstA N-terminal" evidence="8">
    <location>
        <begin position="387"/>
        <end position="522"/>
    </location>
</feature>
<comment type="similarity">
    <text evidence="2">Belongs to the peptide transporter carbon starvation (CstA) (TC 2.A.114) family.</text>
</comment>
<evidence type="ECO:0000256" key="7">
    <source>
        <dbReference type="SAM" id="Phobius"/>
    </source>
</evidence>
<dbReference type="InterPro" id="IPR051605">
    <property type="entry name" value="CstA"/>
</dbReference>
<feature type="transmembrane region" description="Helical" evidence="7">
    <location>
        <begin position="130"/>
        <end position="155"/>
    </location>
</feature>
<feature type="transmembrane region" description="Helical" evidence="7">
    <location>
        <begin position="258"/>
        <end position="281"/>
    </location>
</feature>
<feature type="transmembrane region" description="Helical" evidence="7">
    <location>
        <begin position="187"/>
        <end position="209"/>
    </location>
</feature>
<dbReference type="RefSeq" id="WP_207678008.1">
    <property type="nucleotide sequence ID" value="NZ_CP061800.1"/>
</dbReference>
<dbReference type="AlphaFoldDB" id="A0A975BQI5"/>
<dbReference type="InterPro" id="IPR003706">
    <property type="entry name" value="CstA_N"/>
</dbReference>
<feature type="transmembrane region" description="Helical" evidence="7">
    <location>
        <begin position="287"/>
        <end position="307"/>
    </location>
</feature>
<feature type="transmembrane region" description="Helical" evidence="7">
    <location>
        <begin position="406"/>
        <end position="429"/>
    </location>
</feature>
<dbReference type="EMBL" id="CP061800">
    <property type="protein sequence ID" value="QTA89349.1"/>
    <property type="molecule type" value="Genomic_DNA"/>
</dbReference>
<proteinExistence type="inferred from homology"/>
<evidence type="ECO:0000256" key="5">
    <source>
        <dbReference type="ARBA" id="ARBA00022989"/>
    </source>
</evidence>
<accession>A0A975BQI5</accession>
<comment type="subcellular location">
    <subcellularLocation>
        <location evidence="1">Cell membrane</location>
        <topology evidence="1">Multi-pass membrane protein</topology>
    </subcellularLocation>
</comment>
<feature type="transmembrane region" description="Helical" evidence="7">
    <location>
        <begin position="89"/>
        <end position="109"/>
    </location>
</feature>
<dbReference type="Proteomes" id="UP000663722">
    <property type="component" value="Chromosome"/>
</dbReference>
<feature type="transmembrane region" description="Helical" evidence="7">
    <location>
        <begin position="537"/>
        <end position="561"/>
    </location>
</feature>
<evidence type="ECO:0000256" key="4">
    <source>
        <dbReference type="ARBA" id="ARBA00022692"/>
    </source>
</evidence>
<evidence type="ECO:0000259" key="8">
    <source>
        <dbReference type="Pfam" id="PF02554"/>
    </source>
</evidence>